<dbReference type="InterPro" id="IPR020904">
    <property type="entry name" value="Sc_DH/Rdtase_CS"/>
</dbReference>
<dbReference type="Pfam" id="PF00106">
    <property type="entry name" value="adh_short"/>
    <property type="match status" value="1"/>
</dbReference>
<evidence type="ECO:0000256" key="1">
    <source>
        <dbReference type="ARBA" id="ARBA00006484"/>
    </source>
</evidence>
<dbReference type="RefSeq" id="WP_161717856.1">
    <property type="nucleotide sequence ID" value="NZ_JAAAPO010000003.1"/>
</dbReference>
<dbReference type="SUPFAM" id="SSF51735">
    <property type="entry name" value="NAD(P)-binding Rossmann-fold domains"/>
    <property type="match status" value="1"/>
</dbReference>
<comment type="similarity">
    <text evidence="1 3">Belongs to the short-chain dehydrogenases/reductases (SDR) family.</text>
</comment>
<keyword evidence="5" id="KW-1185">Reference proteome</keyword>
<protein>
    <submittedName>
        <fullName evidence="4">SDR family NAD(P)-dependent oxidoreductase</fullName>
    </submittedName>
</protein>
<evidence type="ECO:0000256" key="2">
    <source>
        <dbReference type="ARBA" id="ARBA00023002"/>
    </source>
</evidence>
<name>A0ABW9XDK4_9SPHN</name>
<reference evidence="5" key="1">
    <citation type="submission" date="2020-01" db="EMBL/GenBank/DDBJ databases">
        <title>Sphingomonas sp. strain CSW-10.</title>
        <authorList>
            <person name="Chen W.-M."/>
        </authorList>
    </citation>
    <scope>NUCLEOTIDE SEQUENCE [LARGE SCALE GENOMIC DNA]</scope>
    <source>
        <strain evidence="5">FSY-8</strain>
    </source>
</reference>
<sequence>MTQTANHVASKSIVITGAGGGFGRLVSIKAAMMGAQITCADINPDAAAAVVAEITAAGGTAQAIPTDVTDLAQTRAAVAAALDAYGAIDVMINNAGTMPLAFFADHDAAYDAWVRCIDINVKGVLNGIVAAYDPMMAAGRGHVINLSSIYGNFPVVGAGVYGATKSAVCFLSESLRVESRGRIKVTTIKPTGVPTTGLSGTIINAAAGVGIVAHNMGEFGAMVAAMQEGTFPPERLDADNIDYASLAPDHIADAIIHAINQPWGVAISEMTVRAAGDHFVL</sequence>
<accession>A0ABW9XDK4</accession>
<dbReference type="PRINTS" id="PR00081">
    <property type="entry name" value="GDHRDH"/>
</dbReference>
<evidence type="ECO:0000313" key="5">
    <source>
        <dbReference type="Proteomes" id="UP000753724"/>
    </source>
</evidence>
<organism evidence="4 5">
    <name type="scientific">Novosphingobium ovatum</name>
    <dbReference type="NCBI Taxonomy" id="1908523"/>
    <lineage>
        <taxon>Bacteria</taxon>
        <taxon>Pseudomonadati</taxon>
        <taxon>Pseudomonadota</taxon>
        <taxon>Alphaproteobacteria</taxon>
        <taxon>Sphingomonadales</taxon>
        <taxon>Sphingomonadaceae</taxon>
        <taxon>Novosphingobium</taxon>
    </lineage>
</organism>
<dbReference type="PANTHER" id="PTHR43391">
    <property type="entry name" value="RETINOL DEHYDROGENASE-RELATED"/>
    <property type="match status" value="1"/>
</dbReference>
<dbReference type="InterPro" id="IPR002347">
    <property type="entry name" value="SDR_fam"/>
</dbReference>
<keyword evidence="2" id="KW-0560">Oxidoreductase</keyword>
<dbReference type="EMBL" id="JAAAPO010000003">
    <property type="protein sequence ID" value="NBC36577.1"/>
    <property type="molecule type" value="Genomic_DNA"/>
</dbReference>
<comment type="caution">
    <text evidence="4">The sequence shown here is derived from an EMBL/GenBank/DDBJ whole genome shotgun (WGS) entry which is preliminary data.</text>
</comment>
<dbReference type="InterPro" id="IPR036291">
    <property type="entry name" value="NAD(P)-bd_dom_sf"/>
</dbReference>
<dbReference type="PANTHER" id="PTHR43391:SF82">
    <property type="entry name" value="OXIDOREDUCTASE SADH-RELATED"/>
    <property type="match status" value="1"/>
</dbReference>
<dbReference type="PRINTS" id="PR00080">
    <property type="entry name" value="SDRFAMILY"/>
</dbReference>
<dbReference type="PROSITE" id="PS00061">
    <property type="entry name" value="ADH_SHORT"/>
    <property type="match status" value="1"/>
</dbReference>
<dbReference type="CDD" id="cd05233">
    <property type="entry name" value="SDR_c"/>
    <property type="match status" value="1"/>
</dbReference>
<dbReference type="Gene3D" id="3.40.50.720">
    <property type="entry name" value="NAD(P)-binding Rossmann-like Domain"/>
    <property type="match status" value="1"/>
</dbReference>
<gene>
    <name evidence="4" type="ORF">GTZ99_08405</name>
</gene>
<evidence type="ECO:0000256" key="3">
    <source>
        <dbReference type="RuleBase" id="RU000363"/>
    </source>
</evidence>
<proteinExistence type="inferred from homology"/>
<dbReference type="Proteomes" id="UP000753724">
    <property type="component" value="Unassembled WGS sequence"/>
</dbReference>
<evidence type="ECO:0000313" key="4">
    <source>
        <dbReference type="EMBL" id="NBC36577.1"/>
    </source>
</evidence>